<gene>
    <name evidence="2" type="ORF">R5R35_004737</name>
    <name evidence="3" type="ORF">R5R35_011223</name>
</gene>
<evidence type="ECO:0000256" key="1">
    <source>
        <dbReference type="SAM" id="SignalP"/>
    </source>
</evidence>
<dbReference type="EMBL" id="JAZDUA010000582">
    <property type="protein sequence ID" value="KAK7790838.1"/>
    <property type="molecule type" value="Genomic_DNA"/>
</dbReference>
<feature type="chain" id="PRO_5044711345" evidence="1">
    <location>
        <begin position="20"/>
        <end position="79"/>
    </location>
</feature>
<reference evidence="2 4" key="1">
    <citation type="submission" date="2024-03" db="EMBL/GenBank/DDBJ databases">
        <title>The genome assembly and annotation of the cricket Gryllus longicercus Weissman &amp; Gray.</title>
        <authorList>
            <person name="Szrajer S."/>
            <person name="Gray D."/>
            <person name="Ylla G."/>
        </authorList>
    </citation>
    <scope>NUCLEOTIDE SEQUENCE [LARGE SCALE GENOMIC DNA]</scope>
    <source>
        <strain evidence="2">DAG 2021-001</strain>
        <tissue evidence="2">Whole body minus gut</tissue>
    </source>
</reference>
<protein>
    <submittedName>
        <fullName evidence="2">Uncharacterized protein</fullName>
    </submittedName>
</protein>
<proteinExistence type="predicted"/>
<comment type="caution">
    <text evidence="2">The sequence shown here is derived from an EMBL/GenBank/DDBJ whole genome shotgun (WGS) entry which is preliminary data.</text>
</comment>
<evidence type="ECO:0000313" key="4">
    <source>
        <dbReference type="Proteomes" id="UP001378592"/>
    </source>
</evidence>
<feature type="signal peptide" evidence="1">
    <location>
        <begin position="1"/>
        <end position="19"/>
    </location>
</feature>
<keyword evidence="1" id="KW-0732">Signal</keyword>
<accession>A0AAN9V4R2</accession>
<name>A0AAN9V4R2_9ORTH</name>
<sequence>MKCIVLALLVVACVAAVFAAEEAPKDKRAVYSTGLGYGAYPYAGLGYGAYPYAAAAAAPAYGAYPYAAGAAYGAYPYYG</sequence>
<evidence type="ECO:0000313" key="2">
    <source>
        <dbReference type="EMBL" id="KAK7789284.1"/>
    </source>
</evidence>
<evidence type="ECO:0000313" key="3">
    <source>
        <dbReference type="EMBL" id="KAK7790838.1"/>
    </source>
</evidence>
<dbReference type="Proteomes" id="UP001378592">
    <property type="component" value="Unassembled WGS sequence"/>
</dbReference>
<organism evidence="2 4">
    <name type="scientific">Gryllus longicercus</name>
    <dbReference type="NCBI Taxonomy" id="2509291"/>
    <lineage>
        <taxon>Eukaryota</taxon>
        <taxon>Metazoa</taxon>
        <taxon>Ecdysozoa</taxon>
        <taxon>Arthropoda</taxon>
        <taxon>Hexapoda</taxon>
        <taxon>Insecta</taxon>
        <taxon>Pterygota</taxon>
        <taxon>Neoptera</taxon>
        <taxon>Polyneoptera</taxon>
        <taxon>Orthoptera</taxon>
        <taxon>Ensifera</taxon>
        <taxon>Gryllidea</taxon>
        <taxon>Grylloidea</taxon>
        <taxon>Gryllidae</taxon>
        <taxon>Gryllinae</taxon>
        <taxon>Gryllus</taxon>
    </lineage>
</organism>
<dbReference type="AlphaFoldDB" id="A0AAN9V4R2"/>
<dbReference type="EMBL" id="JAZDUA010000793">
    <property type="protein sequence ID" value="KAK7789284.1"/>
    <property type="molecule type" value="Genomic_DNA"/>
</dbReference>
<keyword evidence="4" id="KW-1185">Reference proteome</keyword>